<sequence>MLIYNFQKEFLGIDEKDLKTLGFQDLAGLRMEVTDFADLFVKTPGFVHNFKHVHWIDFITCAESSEESKVIINVNNKNYKCVLQISTTYLVDSPSSKAYIINLNNLRELNSSESERISGDITTRRLPQTTVESKQIFNTPELSDAFDINNIEEELESNPIIKKDPYETPIEIDLAVEDNSIEEKELSSNAANALEIDENLNLDDMSLDIDFEDDLSVTLEEEPVELHIPGIQTVKENFDNGYIYDPKVASDELGLPLDLIEEFIQDFIGQAKEFKTNLYKALDEQDLDTLRILSHKLKGVAANLRVEDALEMLTTVNISDDLNNIEENLNTFYKIISKLAGEEISVKKVVEAAVIDKVTQESHQEIEADMLDISFKDEDELYSDLVETPEQLLETLEIKSDEDLREVPKFEVSNSVYSKENIANEIGIDAQSFNELFDDYTKEAHELNKSIQSAIENDDLQTCKNSALKLKGMSDNMRLTTFSNDLENIIHANSTQDIQNNLNNIVTAIAELSN</sequence>
<feature type="domain" description="HPt" evidence="1">
    <location>
        <begin position="256"/>
        <end position="353"/>
    </location>
</feature>
<name>A0A1W1C3L6_9ZZZZ</name>
<evidence type="ECO:0000313" key="2">
    <source>
        <dbReference type="EMBL" id="SFV60311.1"/>
    </source>
</evidence>
<dbReference type="GO" id="GO:0000160">
    <property type="term" value="P:phosphorelay signal transduction system"/>
    <property type="evidence" value="ECO:0007669"/>
    <property type="project" value="InterPro"/>
</dbReference>
<accession>A0A1W1C3L6</accession>
<reference evidence="2" key="1">
    <citation type="submission" date="2016-10" db="EMBL/GenBank/DDBJ databases">
        <authorList>
            <person name="de Groot N.N."/>
        </authorList>
    </citation>
    <scope>NUCLEOTIDE SEQUENCE</scope>
</reference>
<organism evidence="2">
    <name type="scientific">hydrothermal vent metagenome</name>
    <dbReference type="NCBI Taxonomy" id="652676"/>
    <lineage>
        <taxon>unclassified sequences</taxon>
        <taxon>metagenomes</taxon>
        <taxon>ecological metagenomes</taxon>
    </lineage>
</organism>
<dbReference type="InterPro" id="IPR008207">
    <property type="entry name" value="Sig_transdc_His_kin_Hpt_dom"/>
</dbReference>
<dbReference type="Gene3D" id="1.20.120.160">
    <property type="entry name" value="HPT domain"/>
    <property type="match status" value="2"/>
</dbReference>
<proteinExistence type="predicted"/>
<dbReference type="EMBL" id="FPHF01000057">
    <property type="protein sequence ID" value="SFV60311.1"/>
    <property type="molecule type" value="Genomic_DNA"/>
</dbReference>
<dbReference type="PROSITE" id="PS50894">
    <property type="entry name" value="HPT"/>
    <property type="match status" value="1"/>
</dbReference>
<dbReference type="AlphaFoldDB" id="A0A1W1C3L6"/>
<protein>
    <recommendedName>
        <fullName evidence="1">HPt domain-containing protein</fullName>
    </recommendedName>
</protein>
<evidence type="ECO:0000259" key="1">
    <source>
        <dbReference type="PROSITE" id="PS50894"/>
    </source>
</evidence>
<dbReference type="SUPFAM" id="SSF47226">
    <property type="entry name" value="Histidine-containing phosphotransfer domain, HPT domain"/>
    <property type="match status" value="2"/>
</dbReference>
<dbReference type="Pfam" id="PF01627">
    <property type="entry name" value="Hpt"/>
    <property type="match status" value="1"/>
</dbReference>
<gene>
    <name evidence="2" type="ORF">MNB_SM-4-566</name>
</gene>
<dbReference type="InterPro" id="IPR036641">
    <property type="entry name" value="HPT_dom_sf"/>
</dbReference>